<sequence length="177" mass="19370">MTIGYTGTWAPKAGLLVRDTNSRSKPIAQSDKVRQMLNLVGNNPVALDTAKMDQMKLRKQLTGFDPANVSVKSLGNLSSFLRERGLISDVTALTLTNAGDKFDRFGIATDPEAKFNALEYFALQLDNIQTNNVKGNKYANFLIPEFKKAIYVLQNLKTYGESGGPAVRPGKNVEAKA</sequence>
<dbReference type="Proteomes" id="UP000199570">
    <property type="component" value="Unassembled WGS sequence"/>
</dbReference>
<keyword evidence="2" id="KW-1185">Reference proteome</keyword>
<protein>
    <submittedName>
        <fullName evidence="1">Uncharacterized protein</fullName>
    </submittedName>
</protein>
<name>A0A1H1EBN3_9PSED</name>
<evidence type="ECO:0000313" key="1">
    <source>
        <dbReference type="EMBL" id="SDQ86034.1"/>
    </source>
</evidence>
<dbReference type="AlphaFoldDB" id="A0A1H1EBN3"/>
<dbReference type="RefSeq" id="WP_090321115.1">
    <property type="nucleotide sequence ID" value="NZ_FNKJ01000003.1"/>
</dbReference>
<gene>
    <name evidence="1" type="ORF">SAMN04490195_2121</name>
</gene>
<accession>A0A1H1EBN3</accession>
<proteinExistence type="predicted"/>
<dbReference type="OrthoDB" id="6932284at2"/>
<organism evidence="1 2">
    <name type="scientific">Pseudomonas moorei</name>
    <dbReference type="NCBI Taxonomy" id="395599"/>
    <lineage>
        <taxon>Bacteria</taxon>
        <taxon>Pseudomonadati</taxon>
        <taxon>Pseudomonadota</taxon>
        <taxon>Gammaproteobacteria</taxon>
        <taxon>Pseudomonadales</taxon>
        <taxon>Pseudomonadaceae</taxon>
        <taxon>Pseudomonas</taxon>
    </lineage>
</organism>
<dbReference type="EMBL" id="FNKJ01000003">
    <property type="protein sequence ID" value="SDQ86034.1"/>
    <property type="molecule type" value="Genomic_DNA"/>
</dbReference>
<reference evidence="2" key="1">
    <citation type="submission" date="2016-10" db="EMBL/GenBank/DDBJ databases">
        <authorList>
            <person name="Varghese N."/>
            <person name="Submissions S."/>
        </authorList>
    </citation>
    <scope>NUCLEOTIDE SEQUENCE [LARGE SCALE GENOMIC DNA]</scope>
    <source>
        <strain evidence="2">BS3775</strain>
    </source>
</reference>
<evidence type="ECO:0000313" key="2">
    <source>
        <dbReference type="Proteomes" id="UP000199570"/>
    </source>
</evidence>